<organism evidence="5 6">
    <name type="scientific">Pseudomonas soli</name>
    <dbReference type="NCBI Taxonomy" id="1306993"/>
    <lineage>
        <taxon>Bacteria</taxon>
        <taxon>Pseudomonadati</taxon>
        <taxon>Pseudomonadota</taxon>
        <taxon>Gammaproteobacteria</taxon>
        <taxon>Pseudomonadales</taxon>
        <taxon>Pseudomonadaceae</taxon>
        <taxon>Pseudomonas</taxon>
    </lineage>
</organism>
<sequence length="413" mass="45476">MSSQPTTRFHSDHDSSPLLLPAKVLRNDEEALQAARELAEVARQQAAKRDQQRKLPWAEIEQFTRSGLGSISVPKAFGGPEVSFQTIAEVFRLISAADPALGQIPQNQFGILQLVRLTATQAQQEAIFRAVLDGWRIGNAGPERGTKDTLTLKARITREGDGYRISGEKFYSTGALYAHWVAVKALDDDGRQRLAFVRRGSPGLRIVDDWSGFGQRTTASGTVLLDQVPVDADLVLDNWRLREEPSIQGAASQLIQAAIDAGIAEAAIEDTIQFVREKSRPWIEAKVERNSDDPYVIADIGRLKLELHAAEALLRKAARVLDEVNAGVIDAAAAARASIAVAEAKVLTTEISLQASEKLFELAGSRASLAEFNLDRHWRNARVHTLHDPVRWKYHAVGAYHLNGTLPARHSWI</sequence>
<dbReference type="InterPro" id="IPR023922">
    <property type="entry name" value="S04_starv_induced_SfnB"/>
</dbReference>
<dbReference type="InterPro" id="IPR013786">
    <property type="entry name" value="AcylCoA_DH/ox_N"/>
</dbReference>
<dbReference type="EC" id="1.-.-.-" evidence="5"/>
<proteinExistence type="inferred from homology"/>
<dbReference type="Gene3D" id="1.10.540.10">
    <property type="entry name" value="Acyl-CoA dehydrogenase/oxidase, N-terminal domain"/>
    <property type="match status" value="1"/>
</dbReference>
<evidence type="ECO:0000313" key="5">
    <source>
        <dbReference type="EMBL" id="MEE1878709.1"/>
    </source>
</evidence>
<dbReference type="RefSeq" id="WP_038707030.1">
    <property type="nucleotide sequence ID" value="NZ_CATKPM010000011.1"/>
</dbReference>
<dbReference type="SUPFAM" id="SSF56645">
    <property type="entry name" value="Acyl-CoA dehydrogenase NM domain-like"/>
    <property type="match status" value="1"/>
</dbReference>
<dbReference type="Gene3D" id="2.40.110.10">
    <property type="entry name" value="Butyryl-CoA Dehydrogenase, subunit A, domain 2"/>
    <property type="match status" value="1"/>
</dbReference>
<dbReference type="InterPro" id="IPR046373">
    <property type="entry name" value="Acyl-CoA_Oxase/DH_mid-dom_sf"/>
</dbReference>
<dbReference type="InterPro" id="IPR037069">
    <property type="entry name" value="AcylCoA_DH/ox_N_sf"/>
</dbReference>
<dbReference type="PANTHER" id="PTHR48083">
    <property type="entry name" value="MEDIUM-CHAIN SPECIFIC ACYL-COA DEHYDROGENASE, MITOCHONDRIAL-RELATED"/>
    <property type="match status" value="1"/>
</dbReference>
<dbReference type="InterPro" id="IPR036250">
    <property type="entry name" value="AcylCo_DH-like_C"/>
</dbReference>
<protein>
    <submittedName>
        <fullName evidence="5">SfnB family sulfur acquisition oxidoreductase</fullName>
        <ecNumber evidence="5">1.-.-.-</ecNumber>
    </submittedName>
</protein>
<dbReference type="Pfam" id="PF08028">
    <property type="entry name" value="Acyl-CoA_dh_2"/>
    <property type="match status" value="1"/>
</dbReference>
<dbReference type="EMBL" id="JAZDQQ010000001">
    <property type="protein sequence ID" value="MEE1878709.1"/>
    <property type="molecule type" value="Genomic_DNA"/>
</dbReference>
<reference evidence="5 6" key="1">
    <citation type="submission" date="2024-01" db="EMBL/GenBank/DDBJ databases">
        <title>Unpublished Manusciprt.</title>
        <authorList>
            <person name="Duman M."/>
            <person name="Valdes E.G."/>
            <person name="Ajmi N."/>
            <person name="Altun S."/>
            <person name="Saticioglu I.B."/>
        </authorList>
    </citation>
    <scope>NUCLEOTIDE SEQUENCE [LARGE SCALE GENOMIC DNA]</scope>
    <source>
        <strain evidence="5 6">139P</strain>
    </source>
</reference>
<evidence type="ECO:0000259" key="4">
    <source>
        <dbReference type="Pfam" id="PF08028"/>
    </source>
</evidence>
<feature type="domain" description="Acyl-CoA dehydrogenase/oxidase N-terminal" evidence="3">
    <location>
        <begin position="30"/>
        <end position="134"/>
    </location>
</feature>
<evidence type="ECO:0000256" key="2">
    <source>
        <dbReference type="ARBA" id="ARBA00049661"/>
    </source>
</evidence>
<dbReference type="PANTHER" id="PTHR48083:SF19">
    <property type="entry name" value="FLAVIN-DEPENDENT MONOOXYGENASE, OXYGENASE SUBUNIT HSAA"/>
    <property type="match status" value="1"/>
</dbReference>
<evidence type="ECO:0000256" key="1">
    <source>
        <dbReference type="ARBA" id="ARBA00023002"/>
    </source>
</evidence>
<dbReference type="Pfam" id="PF02771">
    <property type="entry name" value="Acyl-CoA_dh_N"/>
    <property type="match status" value="1"/>
</dbReference>
<dbReference type="PIRSF" id="PIRSF016578">
    <property type="entry name" value="HsaA"/>
    <property type="match status" value="1"/>
</dbReference>
<dbReference type="SUPFAM" id="SSF47203">
    <property type="entry name" value="Acyl-CoA dehydrogenase C-terminal domain-like"/>
    <property type="match status" value="1"/>
</dbReference>
<evidence type="ECO:0000259" key="3">
    <source>
        <dbReference type="Pfam" id="PF02771"/>
    </source>
</evidence>
<dbReference type="InterPro" id="IPR009100">
    <property type="entry name" value="AcylCoA_DH/oxidase_NM_dom_sf"/>
</dbReference>
<evidence type="ECO:0000313" key="6">
    <source>
        <dbReference type="Proteomes" id="UP001329505"/>
    </source>
</evidence>
<keyword evidence="6" id="KW-1185">Reference proteome</keyword>
<dbReference type="Gene3D" id="1.20.140.10">
    <property type="entry name" value="Butyryl-CoA Dehydrogenase, subunit A, domain 3"/>
    <property type="match status" value="1"/>
</dbReference>
<keyword evidence="1 5" id="KW-0560">Oxidoreductase</keyword>
<accession>A0ABU7GI24</accession>
<dbReference type="GO" id="GO:0016491">
    <property type="term" value="F:oxidoreductase activity"/>
    <property type="evidence" value="ECO:0007669"/>
    <property type="project" value="UniProtKB-KW"/>
</dbReference>
<feature type="domain" description="Acyl-CoA dehydrogenase C-terminal" evidence="4">
    <location>
        <begin position="254"/>
        <end position="388"/>
    </location>
</feature>
<name>A0ABU7GI24_9PSED</name>
<dbReference type="InterPro" id="IPR013107">
    <property type="entry name" value="Acyl-CoA_DH_C"/>
</dbReference>
<comment type="similarity">
    <text evidence="2">Belongs to the HpaH/HsaA monooxygenase family.</text>
</comment>
<dbReference type="Proteomes" id="UP001329505">
    <property type="component" value="Unassembled WGS sequence"/>
</dbReference>
<dbReference type="NCBIfam" id="TIGR04022">
    <property type="entry name" value="sulfur_SfnB"/>
    <property type="match status" value="1"/>
</dbReference>
<dbReference type="InterPro" id="IPR050741">
    <property type="entry name" value="Acyl-CoA_dehydrogenase"/>
</dbReference>
<gene>
    <name evidence="5" type="ORF">V0R55_00940</name>
</gene>
<comment type="caution">
    <text evidence="5">The sequence shown here is derived from an EMBL/GenBank/DDBJ whole genome shotgun (WGS) entry which is preliminary data.</text>
</comment>